<proteinExistence type="predicted"/>
<name>A0A852R1H8_9ACTN</name>
<evidence type="ECO:0000313" key="2">
    <source>
        <dbReference type="EMBL" id="NYD28593.1"/>
    </source>
</evidence>
<feature type="domain" description="CHAD" evidence="1">
    <location>
        <begin position="3"/>
        <end position="257"/>
    </location>
</feature>
<comment type="caution">
    <text evidence="2">The sequence shown here is derived from an EMBL/GenBank/DDBJ whole genome shotgun (WGS) entry which is preliminary data.</text>
</comment>
<sequence length="275" mass="29243">MADSPAGDLLSTVIGDLVADVLTGREPALADEPDAVHQLRTSVRRLRNVLAGFGRYVEKRPAREMRARLASYGALLGAGRDLEVRAEDCRRVLAELGRTDLGHALVDPLLAAHSGAHAALVAWHASPDAAALAHLLGMWGEEVPLADRARRHADRVTDAVLRHEVHRVLDRAAEGETSHEVRKAARRLRHVADAVGDRERAAAGKDIQGRLGDHRDALLLAGHLWSAGAPAVVVAHVETAASRALDGLPEAIAALRSLAGGQTNPETAVLPSETM</sequence>
<dbReference type="InterPro" id="IPR007899">
    <property type="entry name" value="CHAD_dom"/>
</dbReference>
<gene>
    <name evidence="2" type="ORF">BJ958_000139</name>
</gene>
<dbReference type="PROSITE" id="PS51708">
    <property type="entry name" value="CHAD"/>
    <property type="match status" value="1"/>
</dbReference>
<protein>
    <submittedName>
        <fullName evidence="2">CHAD domain-containing protein</fullName>
    </submittedName>
</protein>
<keyword evidence="3" id="KW-1185">Reference proteome</keyword>
<reference evidence="2 3" key="1">
    <citation type="submission" date="2020-07" db="EMBL/GenBank/DDBJ databases">
        <title>Sequencing the genomes of 1000 actinobacteria strains.</title>
        <authorList>
            <person name="Klenk H.-P."/>
        </authorList>
    </citation>
    <scope>NUCLEOTIDE SEQUENCE [LARGE SCALE GENOMIC DNA]</scope>
    <source>
        <strain evidence="2 3">DSM 19082</strain>
    </source>
</reference>
<dbReference type="PANTHER" id="PTHR39339:SF1">
    <property type="entry name" value="CHAD DOMAIN-CONTAINING PROTEIN"/>
    <property type="match status" value="1"/>
</dbReference>
<accession>A0A852R1H8</accession>
<dbReference type="RefSeq" id="WP_179724637.1">
    <property type="nucleotide sequence ID" value="NZ_BAABEF010000001.1"/>
</dbReference>
<dbReference type="PANTHER" id="PTHR39339">
    <property type="entry name" value="SLR1444 PROTEIN"/>
    <property type="match status" value="1"/>
</dbReference>
<dbReference type="EMBL" id="JACCBF010000001">
    <property type="protein sequence ID" value="NYD28593.1"/>
    <property type="molecule type" value="Genomic_DNA"/>
</dbReference>
<dbReference type="Gene3D" id="1.40.20.10">
    <property type="entry name" value="CHAD domain"/>
    <property type="match status" value="1"/>
</dbReference>
<dbReference type="AlphaFoldDB" id="A0A852R1H8"/>
<dbReference type="InterPro" id="IPR038186">
    <property type="entry name" value="CHAD_dom_sf"/>
</dbReference>
<organism evidence="2 3">
    <name type="scientific">Nocardioides kongjuensis</name>
    <dbReference type="NCBI Taxonomy" id="349522"/>
    <lineage>
        <taxon>Bacteria</taxon>
        <taxon>Bacillati</taxon>
        <taxon>Actinomycetota</taxon>
        <taxon>Actinomycetes</taxon>
        <taxon>Propionibacteriales</taxon>
        <taxon>Nocardioidaceae</taxon>
        <taxon>Nocardioides</taxon>
    </lineage>
</organism>
<dbReference type="Proteomes" id="UP000582231">
    <property type="component" value="Unassembled WGS sequence"/>
</dbReference>
<evidence type="ECO:0000259" key="1">
    <source>
        <dbReference type="PROSITE" id="PS51708"/>
    </source>
</evidence>
<dbReference type="Pfam" id="PF05235">
    <property type="entry name" value="CHAD"/>
    <property type="match status" value="1"/>
</dbReference>
<evidence type="ECO:0000313" key="3">
    <source>
        <dbReference type="Proteomes" id="UP000582231"/>
    </source>
</evidence>
<dbReference type="SMART" id="SM00880">
    <property type="entry name" value="CHAD"/>
    <property type="match status" value="1"/>
</dbReference>